<dbReference type="PANTHER" id="PTHR10997:SF18">
    <property type="entry name" value="D-IMPORTIN 7_RANBP7"/>
    <property type="match status" value="1"/>
</dbReference>
<dbReference type="Proteomes" id="UP000887116">
    <property type="component" value="Unassembled WGS sequence"/>
</dbReference>
<dbReference type="AlphaFoldDB" id="A0A8X6KGL3"/>
<name>A0A8X6KGL3_TRICU</name>
<keyword evidence="6" id="KW-0539">Nucleus</keyword>
<dbReference type="OrthoDB" id="760868at2759"/>
<feature type="domain" description="Importin N-terminal" evidence="7">
    <location>
        <begin position="22"/>
        <end position="101"/>
    </location>
</feature>
<evidence type="ECO:0000259" key="7">
    <source>
        <dbReference type="PROSITE" id="PS50166"/>
    </source>
</evidence>
<accession>A0A8X6KGL3</accession>
<dbReference type="Pfam" id="PF03810">
    <property type="entry name" value="IBN_N"/>
    <property type="match status" value="1"/>
</dbReference>
<organism evidence="8 9">
    <name type="scientific">Trichonephila clavata</name>
    <name type="common">Joro spider</name>
    <name type="synonym">Nephila clavata</name>
    <dbReference type="NCBI Taxonomy" id="2740835"/>
    <lineage>
        <taxon>Eukaryota</taxon>
        <taxon>Metazoa</taxon>
        <taxon>Ecdysozoa</taxon>
        <taxon>Arthropoda</taxon>
        <taxon>Chelicerata</taxon>
        <taxon>Arachnida</taxon>
        <taxon>Araneae</taxon>
        <taxon>Araneomorphae</taxon>
        <taxon>Entelegynae</taxon>
        <taxon>Araneoidea</taxon>
        <taxon>Nephilidae</taxon>
        <taxon>Trichonephila</taxon>
    </lineage>
</organism>
<dbReference type="GO" id="GO:0006606">
    <property type="term" value="P:protein import into nucleus"/>
    <property type="evidence" value="ECO:0007669"/>
    <property type="project" value="TreeGrafter"/>
</dbReference>
<dbReference type="SUPFAM" id="SSF48371">
    <property type="entry name" value="ARM repeat"/>
    <property type="match status" value="1"/>
</dbReference>
<keyword evidence="4" id="KW-0963">Cytoplasm</keyword>
<dbReference type="PROSITE" id="PS50166">
    <property type="entry name" value="IMPORTIN_B_NT"/>
    <property type="match status" value="1"/>
</dbReference>
<reference evidence="8" key="1">
    <citation type="submission" date="2020-07" db="EMBL/GenBank/DDBJ databases">
        <title>Multicomponent nature underlies the extraordinary mechanical properties of spider dragline silk.</title>
        <authorList>
            <person name="Kono N."/>
            <person name="Nakamura H."/>
            <person name="Mori M."/>
            <person name="Yoshida Y."/>
            <person name="Ohtoshi R."/>
            <person name="Malay A.D."/>
            <person name="Moran D.A.P."/>
            <person name="Tomita M."/>
            <person name="Numata K."/>
            <person name="Arakawa K."/>
        </authorList>
    </citation>
    <scope>NUCLEOTIDE SEQUENCE</scope>
</reference>
<evidence type="ECO:0000313" key="9">
    <source>
        <dbReference type="Proteomes" id="UP000887116"/>
    </source>
</evidence>
<evidence type="ECO:0000313" key="8">
    <source>
        <dbReference type="EMBL" id="GFQ71298.1"/>
    </source>
</evidence>
<evidence type="ECO:0000256" key="6">
    <source>
        <dbReference type="ARBA" id="ARBA00023242"/>
    </source>
</evidence>
<keyword evidence="9" id="KW-1185">Reference proteome</keyword>
<dbReference type="GO" id="GO:0005829">
    <property type="term" value="C:cytosol"/>
    <property type="evidence" value="ECO:0007669"/>
    <property type="project" value="TreeGrafter"/>
</dbReference>
<evidence type="ECO:0000256" key="2">
    <source>
        <dbReference type="ARBA" id="ARBA00004496"/>
    </source>
</evidence>
<keyword evidence="3" id="KW-0813">Transport</keyword>
<dbReference type="EMBL" id="BMAO01021005">
    <property type="protein sequence ID" value="GFQ71298.1"/>
    <property type="molecule type" value="Genomic_DNA"/>
</dbReference>
<dbReference type="Gene3D" id="1.25.10.10">
    <property type="entry name" value="Leucine-rich Repeat Variant"/>
    <property type="match status" value="1"/>
</dbReference>
<dbReference type="InterPro" id="IPR011989">
    <property type="entry name" value="ARM-like"/>
</dbReference>
<dbReference type="InterPro" id="IPR001494">
    <property type="entry name" value="Importin-beta_N"/>
</dbReference>
<evidence type="ECO:0000256" key="4">
    <source>
        <dbReference type="ARBA" id="ARBA00022490"/>
    </source>
</evidence>
<evidence type="ECO:0000256" key="5">
    <source>
        <dbReference type="ARBA" id="ARBA00022927"/>
    </source>
</evidence>
<proteinExistence type="predicted"/>
<dbReference type="GO" id="GO:0005635">
    <property type="term" value="C:nuclear envelope"/>
    <property type="evidence" value="ECO:0007669"/>
    <property type="project" value="TreeGrafter"/>
</dbReference>
<comment type="caution">
    <text evidence="8">The sequence shown here is derived from an EMBL/GenBank/DDBJ whole genome shotgun (WGS) entry which is preliminary data.</text>
</comment>
<gene>
    <name evidence="8" type="primary">Ipo7</name>
    <name evidence="8" type="ORF">TNCT_503641</name>
</gene>
<evidence type="ECO:0000256" key="3">
    <source>
        <dbReference type="ARBA" id="ARBA00022448"/>
    </source>
</evidence>
<comment type="subcellular location">
    <subcellularLocation>
        <location evidence="2">Cytoplasm</location>
    </subcellularLocation>
    <subcellularLocation>
        <location evidence="1">Nucleus</location>
    </subcellularLocation>
</comment>
<evidence type="ECO:0000256" key="1">
    <source>
        <dbReference type="ARBA" id="ARBA00004123"/>
    </source>
</evidence>
<protein>
    <submittedName>
        <fullName evidence="8">Importin-7</fullName>
    </submittedName>
</protein>
<keyword evidence="5" id="KW-0653">Protein transport</keyword>
<dbReference type="SMART" id="SM00913">
    <property type="entry name" value="IBN_N"/>
    <property type="match status" value="1"/>
</dbReference>
<dbReference type="InterPro" id="IPR016024">
    <property type="entry name" value="ARM-type_fold"/>
</dbReference>
<dbReference type="PANTHER" id="PTHR10997">
    <property type="entry name" value="IMPORTIN-7, 8, 11"/>
    <property type="match status" value="1"/>
</dbReference>
<sequence>MDANKLIEILRATMDPNQREAAEKQLEQVHKIIGFAPSLLQVVMMNTVELPVRQAGVIYLKNMVAQFWQDKEQEPGKPLVFSIHEQDRAMIRDSIVDALVYAADLIRVQLAVCVSNIVKYDFPGNGQELLIKFLFTFK</sequence>
<dbReference type="GO" id="GO:0031267">
    <property type="term" value="F:small GTPase binding"/>
    <property type="evidence" value="ECO:0007669"/>
    <property type="project" value="InterPro"/>
</dbReference>